<reference evidence="3 4" key="1">
    <citation type="submission" date="2024-03" db="EMBL/GenBank/DDBJ databases">
        <title>Human intestinal bacterial collection.</title>
        <authorList>
            <person name="Pauvert C."/>
            <person name="Hitch T.C.A."/>
            <person name="Clavel T."/>
        </authorList>
    </citation>
    <scope>NUCLEOTIDE SEQUENCE [LARGE SCALE GENOMIC DNA]</scope>
    <source>
        <strain evidence="3 4">CLA-KB-H122</strain>
    </source>
</reference>
<keyword evidence="4" id="KW-1185">Reference proteome</keyword>
<dbReference type="NCBIfam" id="TIGR04056">
    <property type="entry name" value="OMP_RagA_SusC"/>
    <property type="match status" value="1"/>
</dbReference>
<comment type="similarity">
    <text evidence="1">Belongs to the TonB-dependent receptor family.</text>
</comment>
<proteinExistence type="inferred from homology"/>
<gene>
    <name evidence="3" type="ORF">WMO46_11565</name>
</gene>
<dbReference type="Pfam" id="PF07715">
    <property type="entry name" value="Plug"/>
    <property type="match status" value="1"/>
</dbReference>
<comment type="subcellular location">
    <subcellularLocation>
        <location evidence="1">Cell outer membrane</location>
        <topology evidence="1">Multi-pass membrane protein</topology>
    </subcellularLocation>
</comment>
<feature type="domain" description="TonB-dependent receptor plug" evidence="2">
    <location>
        <begin position="68"/>
        <end position="176"/>
    </location>
</feature>
<sequence length="964" mass="107993">MKNTCIYLWGILTVCVIGTIQGAPHPEEAENRVAAMSDSAIRTDSAIRARRVLRIYQTLDMPFARTLDKRSSTSSTAAYYENDLDKYPSNDLRNAFTGVVDGLTVTERSGMPGLHYGEESLRGSITSRGFTPTFVVDGMPIYLSQLQLDPEEIESMTFVRDIADKALFGSRASGGVINITTRRGHPGERRIRVGFESGVSVVDRSPEWVNGVEYAQLQNQARINSGYAPLYSNETIEGFTLRDANSLTAPNADYRSLMFKDTKPYYKANVSFDGGSERLAYSTYLGYAGEGDIFKVGSTADFNRLTVRTHLNAAITRDLKIDFGFAGGLSFRRSPRYGNSGAASAAEFDNAFVGAVRTPAVEFPLIVSRDETTGNVVYGVSQNYGTNPYAALTENGFFTEKGRSGTVATTLTYDLHALLKGLKFQSYAALDLFNMTRIGKNPDYTAVIYDQSTGSTIKTPHEGAQVSGKSIMGKWTHQGLFLHEKLSYDYRNDDHRVGAAAVFYLETVERSGNSYRERQLALIGSLDYAFREKYLFQAVVNYAGSSMFRPGKRFGVFPSFGVGWVVSEEGFMQDVKWIDYLKVRGQAGVIGYDTFGSQDLYEDYYVKSKGINFGSYTTNYQWLGSSNRYQSYINTISRLGNPDLTWEKRKEITAGIDVLLLRKRLSLEVNYFNTKREGIITNMSSVLPKLYGMDGIGTYENYNDIRYRGWEAALYWSDRIGKVEYTVGGSISTLKGKYLRYSENVVYDYQRVTGSATGSYRGYVCLGKFTSQEEIDTSPRQLFDDEVQVGDLKYADLNDDGLIDSNDTRVIGNTTPKVNYSVSINLRYRNFDLTIVGTGRAGFDTALTNSWYWNGWGTDNYSTFVRDNIGGDYPRLAYVKSNNNFQNSSFWLRDGGYFKIQNVELGYNLRFRSQSVFKGLRVFLRGANLCTISGIKDVDPENINSGVTEYPLYRTFTAGFKLSF</sequence>
<dbReference type="InterPro" id="IPR039426">
    <property type="entry name" value="TonB-dep_rcpt-like"/>
</dbReference>
<dbReference type="PROSITE" id="PS52016">
    <property type="entry name" value="TONB_DEPENDENT_REC_3"/>
    <property type="match status" value="1"/>
</dbReference>
<keyword evidence="1" id="KW-0472">Membrane</keyword>
<accession>A0ABV1GYW4</accession>
<dbReference type="InterPro" id="IPR012910">
    <property type="entry name" value="Plug_dom"/>
</dbReference>
<keyword evidence="1" id="KW-0998">Cell outer membrane</keyword>
<name>A0ABV1GYW4_9BACT</name>
<evidence type="ECO:0000259" key="2">
    <source>
        <dbReference type="Pfam" id="PF07715"/>
    </source>
</evidence>
<keyword evidence="1" id="KW-0813">Transport</keyword>
<dbReference type="RefSeq" id="WP_129651794.1">
    <property type="nucleotide sequence ID" value="NZ_JBBMFL010000014.1"/>
</dbReference>
<dbReference type="Proteomes" id="UP001460202">
    <property type="component" value="Unassembled WGS sequence"/>
</dbReference>
<keyword evidence="1" id="KW-1134">Transmembrane beta strand</keyword>
<evidence type="ECO:0000256" key="1">
    <source>
        <dbReference type="PROSITE-ProRule" id="PRU01360"/>
    </source>
</evidence>
<dbReference type="SUPFAM" id="SSF56935">
    <property type="entry name" value="Porins"/>
    <property type="match status" value="1"/>
</dbReference>
<organism evidence="3 4">
    <name type="scientific">Alistipes intestinihominis</name>
    <dbReference type="NCBI Taxonomy" id="3133172"/>
    <lineage>
        <taxon>Bacteria</taxon>
        <taxon>Pseudomonadati</taxon>
        <taxon>Bacteroidota</taxon>
        <taxon>Bacteroidia</taxon>
        <taxon>Bacteroidales</taxon>
        <taxon>Rikenellaceae</taxon>
        <taxon>Alistipes</taxon>
    </lineage>
</organism>
<comment type="caution">
    <text evidence="3">The sequence shown here is derived from an EMBL/GenBank/DDBJ whole genome shotgun (WGS) entry which is preliminary data.</text>
</comment>
<dbReference type="InterPro" id="IPR037066">
    <property type="entry name" value="Plug_dom_sf"/>
</dbReference>
<dbReference type="EMBL" id="JBBMFL010000014">
    <property type="protein sequence ID" value="MEQ2545580.1"/>
    <property type="molecule type" value="Genomic_DNA"/>
</dbReference>
<evidence type="ECO:0000313" key="3">
    <source>
        <dbReference type="EMBL" id="MEQ2545580.1"/>
    </source>
</evidence>
<dbReference type="GeneID" id="78180629"/>
<dbReference type="InterPro" id="IPR023996">
    <property type="entry name" value="TonB-dep_OMP_SusC/RagA"/>
</dbReference>
<keyword evidence="1" id="KW-0812">Transmembrane</keyword>
<protein>
    <submittedName>
        <fullName evidence="3">SusC/RagA family TonB-linked outer membrane protein</fullName>
    </submittedName>
</protein>
<dbReference type="Gene3D" id="2.170.130.10">
    <property type="entry name" value="TonB-dependent receptor, plug domain"/>
    <property type="match status" value="1"/>
</dbReference>
<evidence type="ECO:0000313" key="4">
    <source>
        <dbReference type="Proteomes" id="UP001460202"/>
    </source>
</evidence>